<dbReference type="SUPFAM" id="SSF49265">
    <property type="entry name" value="Fibronectin type III"/>
    <property type="match status" value="1"/>
</dbReference>
<evidence type="ECO:0000313" key="4">
    <source>
        <dbReference type="Ensembl" id="ENSLBEP00000034074.1"/>
    </source>
</evidence>
<organism evidence="4 5">
    <name type="scientific">Labrus bergylta</name>
    <name type="common">ballan wrasse</name>
    <dbReference type="NCBI Taxonomy" id="56723"/>
    <lineage>
        <taxon>Eukaryota</taxon>
        <taxon>Metazoa</taxon>
        <taxon>Chordata</taxon>
        <taxon>Craniata</taxon>
        <taxon>Vertebrata</taxon>
        <taxon>Euteleostomi</taxon>
        <taxon>Actinopterygii</taxon>
        <taxon>Neopterygii</taxon>
        <taxon>Teleostei</taxon>
        <taxon>Neoteleostei</taxon>
        <taxon>Acanthomorphata</taxon>
        <taxon>Eupercaria</taxon>
        <taxon>Labriformes</taxon>
        <taxon>Labridae</taxon>
        <taxon>Labrus</taxon>
    </lineage>
</organism>
<dbReference type="PANTHER" id="PTHR14340">
    <property type="entry name" value="MICROFIBRIL-ASSOCIATED GLYCOPROTEIN 3"/>
    <property type="match status" value="1"/>
</dbReference>
<evidence type="ECO:0000259" key="3">
    <source>
        <dbReference type="PROSITE" id="PS50853"/>
    </source>
</evidence>
<accession>A0A3Q3GS02</accession>
<evidence type="ECO:0000313" key="5">
    <source>
        <dbReference type="Proteomes" id="UP000261660"/>
    </source>
</evidence>
<feature type="domain" description="Fibronectin type-III" evidence="3">
    <location>
        <begin position="30"/>
        <end position="124"/>
    </location>
</feature>
<sequence>SWGLNIINLRHLLRLNSNFDLCPASDKPGAPINFTFDETNKDCMFVAWDKPENDGGSPITGYYIERKERNSLLWVKANDTVVRTTEYPCAGLIEGLEYTFRVSAINRAGQGKPSKKTDFVTARTPIGSWKKPLTDGGSRIICYVLEVLNGDDKYKELMRSKNMQYSAKDLVEDREYNYRVKAVNDSGESSAKELKVVAKDQISKCLSKNIY</sequence>
<dbReference type="AlphaFoldDB" id="A0A3Q3GS02"/>
<dbReference type="Proteomes" id="UP000261660">
    <property type="component" value="Unplaced"/>
</dbReference>
<dbReference type="InterPro" id="IPR003961">
    <property type="entry name" value="FN3_dom"/>
</dbReference>
<dbReference type="FunFam" id="2.60.40.10:FF:000034">
    <property type="entry name" value="Titin isoform A"/>
    <property type="match status" value="1"/>
</dbReference>
<dbReference type="PROSITE" id="PS50853">
    <property type="entry name" value="FN3"/>
    <property type="match status" value="1"/>
</dbReference>
<name>A0A3Q3GS02_9LABR</name>
<dbReference type="CDD" id="cd00063">
    <property type="entry name" value="FN3"/>
    <property type="match status" value="1"/>
</dbReference>
<dbReference type="InParanoid" id="A0A3Q3GS02"/>
<proteinExistence type="predicted"/>
<dbReference type="InterPro" id="IPR036116">
    <property type="entry name" value="FN3_sf"/>
</dbReference>
<protein>
    <recommendedName>
        <fullName evidence="3">Fibronectin type-III domain-containing protein</fullName>
    </recommendedName>
</protein>
<reference evidence="4" key="2">
    <citation type="submission" date="2025-09" db="UniProtKB">
        <authorList>
            <consortium name="Ensembl"/>
        </authorList>
    </citation>
    <scope>IDENTIFICATION</scope>
</reference>
<dbReference type="GeneTree" id="ENSGT01110000267173"/>
<dbReference type="InterPro" id="IPR013783">
    <property type="entry name" value="Ig-like_fold"/>
</dbReference>
<dbReference type="Gene3D" id="2.60.40.10">
    <property type="entry name" value="Immunoglobulins"/>
    <property type="match status" value="2"/>
</dbReference>
<keyword evidence="5" id="KW-1185">Reference proteome</keyword>
<dbReference type="PANTHER" id="PTHR14340:SF9">
    <property type="entry name" value="FIBRONECTIN TYPE-III DOMAIN-CONTAINING PROTEIN"/>
    <property type="match status" value="1"/>
</dbReference>
<keyword evidence="2" id="KW-0393">Immunoglobulin domain</keyword>
<keyword evidence="1" id="KW-0677">Repeat</keyword>
<dbReference type="Ensembl" id="ENSLBET00000035553.1">
    <property type="protein sequence ID" value="ENSLBEP00000034074.1"/>
    <property type="gene ID" value="ENSLBEG00000025646.1"/>
</dbReference>
<dbReference type="Pfam" id="PF00041">
    <property type="entry name" value="fn3"/>
    <property type="match status" value="2"/>
</dbReference>
<evidence type="ECO:0000256" key="2">
    <source>
        <dbReference type="ARBA" id="ARBA00023319"/>
    </source>
</evidence>
<reference evidence="4" key="1">
    <citation type="submission" date="2025-08" db="UniProtKB">
        <authorList>
            <consortium name="Ensembl"/>
        </authorList>
    </citation>
    <scope>IDENTIFICATION</scope>
</reference>
<dbReference type="PRINTS" id="PR00014">
    <property type="entry name" value="FNTYPEIII"/>
</dbReference>
<evidence type="ECO:0000256" key="1">
    <source>
        <dbReference type="ARBA" id="ARBA00022737"/>
    </source>
</evidence>
<dbReference type="SMART" id="SM00060">
    <property type="entry name" value="FN3"/>
    <property type="match status" value="2"/>
</dbReference>
<dbReference type="STRING" id="56723.ENSLBEP00000034074"/>